<gene>
    <name evidence="3" type="ORF">B0F90DRAFT_1746473</name>
</gene>
<evidence type="ECO:0000313" key="3">
    <source>
        <dbReference type="EMBL" id="KAI0296317.1"/>
    </source>
</evidence>
<organism evidence="3 4">
    <name type="scientific">Multifurca ochricompacta</name>
    <dbReference type="NCBI Taxonomy" id="376703"/>
    <lineage>
        <taxon>Eukaryota</taxon>
        <taxon>Fungi</taxon>
        <taxon>Dikarya</taxon>
        <taxon>Basidiomycota</taxon>
        <taxon>Agaricomycotina</taxon>
        <taxon>Agaricomycetes</taxon>
        <taxon>Russulales</taxon>
        <taxon>Russulaceae</taxon>
        <taxon>Multifurca</taxon>
    </lineage>
</organism>
<feature type="region of interest" description="Disordered" evidence="1">
    <location>
        <begin position="135"/>
        <end position="155"/>
    </location>
</feature>
<keyword evidence="2" id="KW-0812">Transmembrane</keyword>
<keyword evidence="4" id="KW-1185">Reference proteome</keyword>
<protein>
    <submittedName>
        <fullName evidence="3">Uncharacterized protein</fullName>
    </submittedName>
</protein>
<reference evidence="3" key="1">
    <citation type="journal article" date="2022" name="New Phytol.">
        <title>Evolutionary transition to the ectomycorrhizal habit in the genomes of a hyperdiverse lineage of mushroom-forming fungi.</title>
        <authorList>
            <person name="Looney B."/>
            <person name="Miyauchi S."/>
            <person name="Morin E."/>
            <person name="Drula E."/>
            <person name="Courty P.E."/>
            <person name="Kohler A."/>
            <person name="Kuo A."/>
            <person name="LaButti K."/>
            <person name="Pangilinan J."/>
            <person name="Lipzen A."/>
            <person name="Riley R."/>
            <person name="Andreopoulos W."/>
            <person name="He G."/>
            <person name="Johnson J."/>
            <person name="Nolan M."/>
            <person name="Tritt A."/>
            <person name="Barry K.W."/>
            <person name="Grigoriev I.V."/>
            <person name="Nagy L.G."/>
            <person name="Hibbett D."/>
            <person name="Henrissat B."/>
            <person name="Matheny P.B."/>
            <person name="Labbe J."/>
            <person name="Martin F.M."/>
        </authorList>
    </citation>
    <scope>NUCLEOTIDE SEQUENCE</scope>
    <source>
        <strain evidence="3">BPL690</strain>
    </source>
</reference>
<keyword evidence="2" id="KW-0472">Membrane</keyword>
<comment type="caution">
    <text evidence="3">The sequence shown here is derived from an EMBL/GenBank/DDBJ whole genome shotgun (WGS) entry which is preliminary data.</text>
</comment>
<proteinExistence type="predicted"/>
<keyword evidence="2" id="KW-1133">Transmembrane helix</keyword>
<evidence type="ECO:0000256" key="1">
    <source>
        <dbReference type="SAM" id="MobiDB-lite"/>
    </source>
</evidence>
<name>A0AAD4M1K2_9AGAM</name>
<dbReference type="EMBL" id="WTXG01000049">
    <property type="protein sequence ID" value="KAI0296317.1"/>
    <property type="molecule type" value="Genomic_DNA"/>
</dbReference>
<evidence type="ECO:0000313" key="4">
    <source>
        <dbReference type="Proteomes" id="UP001203297"/>
    </source>
</evidence>
<feature type="transmembrane region" description="Helical" evidence="2">
    <location>
        <begin position="28"/>
        <end position="45"/>
    </location>
</feature>
<dbReference type="AlphaFoldDB" id="A0AAD4M1K2"/>
<sequence>MGSDSLRYVQPSPTVYRYRSYPVTDPRLTYVVVVVVANAIVVVIVTGRKRKGKIECDDGRLRAPRFEHRIRSPLTLPHLHFLVLVLLQRHCRNYPHHHQENRKSHHLLLTLLYPFVQKGVRALMLEDLLRPVVHHHHHRHHHHHHHRRRHHHQNRNRFVHVVERRVRKRCLDKPYC</sequence>
<accession>A0AAD4M1K2</accession>
<evidence type="ECO:0000256" key="2">
    <source>
        <dbReference type="SAM" id="Phobius"/>
    </source>
</evidence>
<dbReference type="Proteomes" id="UP001203297">
    <property type="component" value="Unassembled WGS sequence"/>
</dbReference>